<protein>
    <submittedName>
        <fullName evidence="1">Uncharacterized protein</fullName>
    </submittedName>
</protein>
<keyword evidence="2" id="KW-1185">Reference proteome</keyword>
<sequence length="89" mass="10011">MEKVLVVWIEDQPSHNIPLYQSLIQNKPLTLFNSTKAERGGEATEEQFEAKQRLEALCTKFVHSGEGFPQPSLHPLTVQEPLGDVRLVA</sequence>
<organism evidence="1 2">
    <name type="scientific">Cnephaeus nilssonii</name>
    <name type="common">Northern bat</name>
    <name type="synonym">Eptesicus nilssonii</name>
    <dbReference type="NCBI Taxonomy" id="3371016"/>
    <lineage>
        <taxon>Eukaryota</taxon>
        <taxon>Metazoa</taxon>
        <taxon>Chordata</taxon>
        <taxon>Craniata</taxon>
        <taxon>Vertebrata</taxon>
        <taxon>Euteleostomi</taxon>
        <taxon>Mammalia</taxon>
        <taxon>Eutheria</taxon>
        <taxon>Laurasiatheria</taxon>
        <taxon>Chiroptera</taxon>
        <taxon>Yangochiroptera</taxon>
        <taxon>Vespertilionidae</taxon>
        <taxon>Cnephaeus</taxon>
    </lineage>
</organism>
<accession>A0AA40I4H8</accession>
<evidence type="ECO:0000313" key="2">
    <source>
        <dbReference type="Proteomes" id="UP001177744"/>
    </source>
</evidence>
<dbReference type="Proteomes" id="UP001177744">
    <property type="component" value="Unassembled WGS sequence"/>
</dbReference>
<comment type="caution">
    <text evidence="1">The sequence shown here is derived from an EMBL/GenBank/DDBJ whole genome shotgun (WGS) entry which is preliminary data.</text>
</comment>
<dbReference type="Gene3D" id="1.10.10.60">
    <property type="entry name" value="Homeodomain-like"/>
    <property type="match status" value="1"/>
</dbReference>
<gene>
    <name evidence="1" type="ORF">QTO34_015182</name>
</gene>
<dbReference type="EMBL" id="JAULJE010000005">
    <property type="protein sequence ID" value="KAK1342417.1"/>
    <property type="molecule type" value="Genomic_DNA"/>
</dbReference>
<evidence type="ECO:0000313" key="1">
    <source>
        <dbReference type="EMBL" id="KAK1342417.1"/>
    </source>
</evidence>
<name>A0AA40I4H8_CNENI</name>
<dbReference type="AlphaFoldDB" id="A0AA40I4H8"/>
<proteinExistence type="predicted"/>
<reference evidence="1" key="1">
    <citation type="submission" date="2023-06" db="EMBL/GenBank/DDBJ databases">
        <title>Reference genome for the Northern bat (Eptesicus nilssonii), a most northern bat species.</title>
        <authorList>
            <person name="Laine V.N."/>
            <person name="Pulliainen A.T."/>
            <person name="Lilley T.M."/>
        </authorList>
    </citation>
    <scope>NUCLEOTIDE SEQUENCE</scope>
    <source>
        <strain evidence="1">BLF_Eptnil</strain>
        <tissue evidence="1">Kidney</tissue>
    </source>
</reference>